<evidence type="ECO:0000313" key="3">
    <source>
        <dbReference type="Proteomes" id="UP001180020"/>
    </source>
</evidence>
<reference evidence="2" key="2">
    <citation type="submission" date="2023-06" db="EMBL/GenBank/DDBJ databases">
        <authorList>
            <person name="Ma L."/>
            <person name="Liu K.-W."/>
            <person name="Li Z."/>
            <person name="Hsiao Y.-Y."/>
            <person name="Qi Y."/>
            <person name="Fu T."/>
            <person name="Tang G."/>
            <person name="Zhang D."/>
            <person name="Sun W.-H."/>
            <person name="Liu D.-K."/>
            <person name="Li Y."/>
            <person name="Chen G.-Z."/>
            <person name="Liu X.-D."/>
            <person name="Liao X.-Y."/>
            <person name="Jiang Y.-T."/>
            <person name="Yu X."/>
            <person name="Hao Y."/>
            <person name="Huang J."/>
            <person name="Zhao X.-W."/>
            <person name="Ke S."/>
            <person name="Chen Y.-Y."/>
            <person name="Wu W.-L."/>
            <person name="Hsu J.-L."/>
            <person name="Lin Y.-F."/>
            <person name="Huang M.-D."/>
            <person name="Li C.-Y."/>
            <person name="Huang L."/>
            <person name="Wang Z.-W."/>
            <person name="Zhao X."/>
            <person name="Zhong W.-Y."/>
            <person name="Peng D.-H."/>
            <person name="Ahmad S."/>
            <person name="Lan S."/>
            <person name="Zhang J.-S."/>
            <person name="Tsai W.-C."/>
            <person name="Van De Peer Y."/>
            <person name="Liu Z.-J."/>
        </authorList>
    </citation>
    <scope>NUCLEOTIDE SEQUENCE</scope>
    <source>
        <strain evidence="2">CP</strain>
        <tissue evidence="2">Leaves</tissue>
    </source>
</reference>
<sequence length="204" mass="22600">MAETVEEILEFLRRNKFTRAEAALRGELGGRSDLNGHAPKSDEPLKVVVAASVSRELIVKEIECGTANASPAATDLYPWNFGDAEDFTEIVISEQPRRSGNAKSKTSSGLLDSTWSSSRNENELPPLPVVSSSSSAPWKDRKKRTEAVDCKEVILPSVAVENHREELPRLAPVKLKSEDKQPIVHWEEKSEQHLDVEDQSGEMP</sequence>
<dbReference type="AlphaFoldDB" id="A0AAV9ENE1"/>
<feature type="region of interest" description="Disordered" evidence="1">
    <location>
        <begin position="165"/>
        <end position="204"/>
    </location>
</feature>
<protein>
    <submittedName>
        <fullName evidence="2">Uncharacterized protein</fullName>
    </submittedName>
</protein>
<feature type="compositionally biased region" description="Low complexity" evidence="1">
    <location>
        <begin position="106"/>
        <end position="118"/>
    </location>
</feature>
<comment type="caution">
    <text evidence="2">The sequence shown here is derived from an EMBL/GenBank/DDBJ whole genome shotgun (WGS) entry which is preliminary data.</text>
</comment>
<evidence type="ECO:0000256" key="1">
    <source>
        <dbReference type="SAM" id="MobiDB-lite"/>
    </source>
</evidence>
<organism evidence="2 3">
    <name type="scientific">Acorus calamus</name>
    <name type="common">Sweet flag</name>
    <dbReference type="NCBI Taxonomy" id="4465"/>
    <lineage>
        <taxon>Eukaryota</taxon>
        <taxon>Viridiplantae</taxon>
        <taxon>Streptophyta</taxon>
        <taxon>Embryophyta</taxon>
        <taxon>Tracheophyta</taxon>
        <taxon>Spermatophyta</taxon>
        <taxon>Magnoliopsida</taxon>
        <taxon>Liliopsida</taxon>
        <taxon>Acoraceae</taxon>
        <taxon>Acorus</taxon>
    </lineage>
</organism>
<dbReference type="Proteomes" id="UP001180020">
    <property type="component" value="Unassembled WGS sequence"/>
</dbReference>
<dbReference type="EMBL" id="JAUJYO010000006">
    <property type="protein sequence ID" value="KAK1314611.1"/>
    <property type="molecule type" value="Genomic_DNA"/>
</dbReference>
<proteinExistence type="predicted"/>
<feature type="compositionally biased region" description="Basic and acidic residues" evidence="1">
    <location>
        <begin position="175"/>
        <end position="196"/>
    </location>
</feature>
<accession>A0AAV9ENE1</accession>
<gene>
    <name evidence="2" type="ORF">QJS10_CPA06g02241</name>
</gene>
<keyword evidence="3" id="KW-1185">Reference proteome</keyword>
<name>A0AAV9ENE1_ACOCL</name>
<evidence type="ECO:0000313" key="2">
    <source>
        <dbReference type="EMBL" id="KAK1314611.1"/>
    </source>
</evidence>
<feature type="region of interest" description="Disordered" evidence="1">
    <location>
        <begin position="92"/>
        <end position="146"/>
    </location>
</feature>
<reference evidence="2" key="1">
    <citation type="journal article" date="2023" name="Nat. Commun.">
        <title>Diploid and tetraploid genomes of Acorus and the evolution of monocots.</title>
        <authorList>
            <person name="Ma L."/>
            <person name="Liu K.W."/>
            <person name="Li Z."/>
            <person name="Hsiao Y.Y."/>
            <person name="Qi Y."/>
            <person name="Fu T."/>
            <person name="Tang G.D."/>
            <person name="Zhang D."/>
            <person name="Sun W.H."/>
            <person name="Liu D.K."/>
            <person name="Li Y."/>
            <person name="Chen G.Z."/>
            <person name="Liu X.D."/>
            <person name="Liao X.Y."/>
            <person name="Jiang Y.T."/>
            <person name="Yu X."/>
            <person name="Hao Y."/>
            <person name="Huang J."/>
            <person name="Zhao X.W."/>
            <person name="Ke S."/>
            <person name="Chen Y.Y."/>
            <person name="Wu W.L."/>
            <person name="Hsu J.L."/>
            <person name="Lin Y.F."/>
            <person name="Huang M.D."/>
            <person name="Li C.Y."/>
            <person name="Huang L."/>
            <person name="Wang Z.W."/>
            <person name="Zhao X."/>
            <person name="Zhong W.Y."/>
            <person name="Peng D.H."/>
            <person name="Ahmad S."/>
            <person name="Lan S."/>
            <person name="Zhang J.S."/>
            <person name="Tsai W.C."/>
            <person name="Van de Peer Y."/>
            <person name="Liu Z.J."/>
        </authorList>
    </citation>
    <scope>NUCLEOTIDE SEQUENCE</scope>
    <source>
        <strain evidence="2">CP</strain>
    </source>
</reference>